<evidence type="ECO:0000313" key="2">
    <source>
        <dbReference type="Proteomes" id="UP000799424"/>
    </source>
</evidence>
<reference evidence="1" key="1">
    <citation type="journal article" date="2020" name="Stud. Mycol.">
        <title>101 Dothideomycetes genomes: a test case for predicting lifestyles and emergence of pathogens.</title>
        <authorList>
            <person name="Haridas S."/>
            <person name="Albert R."/>
            <person name="Binder M."/>
            <person name="Bloem J."/>
            <person name="Labutti K."/>
            <person name="Salamov A."/>
            <person name="Andreopoulos B."/>
            <person name="Baker S."/>
            <person name="Barry K."/>
            <person name="Bills G."/>
            <person name="Bluhm B."/>
            <person name="Cannon C."/>
            <person name="Castanera R."/>
            <person name="Culley D."/>
            <person name="Daum C."/>
            <person name="Ezra D."/>
            <person name="Gonzalez J."/>
            <person name="Henrissat B."/>
            <person name="Kuo A."/>
            <person name="Liang C."/>
            <person name="Lipzen A."/>
            <person name="Lutzoni F."/>
            <person name="Magnuson J."/>
            <person name="Mondo S."/>
            <person name="Nolan M."/>
            <person name="Ohm R."/>
            <person name="Pangilinan J."/>
            <person name="Park H.-J."/>
            <person name="Ramirez L."/>
            <person name="Alfaro M."/>
            <person name="Sun H."/>
            <person name="Tritt A."/>
            <person name="Yoshinaga Y."/>
            <person name="Zwiers L.-H."/>
            <person name="Turgeon B."/>
            <person name="Goodwin S."/>
            <person name="Spatafora J."/>
            <person name="Crous P."/>
            <person name="Grigoriev I."/>
        </authorList>
    </citation>
    <scope>NUCLEOTIDE SEQUENCE</scope>
    <source>
        <strain evidence="1">CBS 113818</strain>
    </source>
</reference>
<accession>A0A6A6ZJL6</accession>
<sequence length="154" mass="17267">MALYAYITVRTQSHRPEKPGLIVDYLPLQGIGAVRRINTVTHRWDDSEPLATPKGRAIKLGAGIPNTPFTSVGVHDQGWEEDLMDMRGRLMENLATEMMGAMSGREVVMEWTAPGDGVHPLGHVREGDDHFWWEIRSVEVAIDRSAPPSMAMYR</sequence>
<keyword evidence="2" id="KW-1185">Reference proteome</keyword>
<organism evidence="1 2">
    <name type="scientific">Ophiobolus disseminans</name>
    <dbReference type="NCBI Taxonomy" id="1469910"/>
    <lineage>
        <taxon>Eukaryota</taxon>
        <taxon>Fungi</taxon>
        <taxon>Dikarya</taxon>
        <taxon>Ascomycota</taxon>
        <taxon>Pezizomycotina</taxon>
        <taxon>Dothideomycetes</taxon>
        <taxon>Pleosporomycetidae</taxon>
        <taxon>Pleosporales</taxon>
        <taxon>Pleosporineae</taxon>
        <taxon>Phaeosphaeriaceae</taxon>
        <taxon>Ophiobolus</taxon>
    </lineage>
</organism>
<dbReference type="AlphaFoldDB" id="A0A6A6ZJL6"/>
<evidence type="ECO:0000313" key="1">
    <source>
        <dbReference type="EMBL" id="KAF2821291.1"/>
    </source>
</evidence>
<dbReference type="EMBL" id="MU006237">
    <property type="protein sequence ID" value="KAF2821291.1"/>
    <property type="molecule type" value="Genomic_DNA"/>
</dbReference>
<protein>
    <submittedName>
        <fullName evidence="1">Uncharacterized protein</fullName>
    </submittedName>
</protein>
<gene>
    <name evidence="1" type="ORF">CC86DRAFT_426528</name>
</gene>
<proteinExistence type="predicted"/>
<dbReference type="Proteomes" id="UP000799424">
    <property type="component" value="Unassembled WGS sequence"/>
</dbReference>
<name>A0A6A6ZJL6_9PLEO</name>